<feature type="region of interest" description="Disordered" evidence="4">
    <location>
        <begin position="1317"/>
        <end position="1386"/>
    </location>
</feature>
<accession>A0A8C7KAG7</accession>
<dbReference type="GO" id="GO:0006886">
    <property type="term" value="P:intracellular protein transport"/>
    <property type="evidence" value="ECO:0007669"/>
    <property type="project" value="InterPro"/>
</dbReference>
<evidence type="ECO:0000256" key="1">
    <source>
        <dbReference type="ARBA" id="ARBA00004370"/>
    </source>
</evidence>
<gene>
    <name evidence="6" type="primary">RIC1</name>
</gene>
<keyword evidence="7" id="KW-1185">Reference proteome</keyword>
<evidence type="ECO:0000256" key="2">
    <source>
        <dbReference type="ARBA" id="ARBA00023136"/>
    </source>
</evidence>
<reference evidence="6" key="1">
    <citation type="submission" date="2025-08" db="UniProtKB">
        <authorList>
            <consortium name="Ensembl"/>
        </authorList>
    </citation>
    <scope>IDENTIFICATION</scope>
</reference>
<feature type="compositionally biased region" description="Polar residues" evidence="4">
    <location>
        <begin position="1321"/>
        <end position="1330"/>
    </location>
</feature>
<dbReference type="GO" id="GO:0042147">
    <property type="term" value="P:retrograde transport, endosome to Golgi"/>
    <property type="evidence" value="ECO:0007669"/>
    <property type="project" value="TreeGrafter"/>
</dbReference>
<feature type="domain" description="RIC1 C-terminal alpha solenoid region" evidence="5">
    <location>
        <begin position="831"/>
        <end position="989"/>
    </location>
</feature>
<dbReference type="PANTHER" id="PTHR22746">
    <property type="entry name" value="RAB6A-GEF COMPLEX PARTNER PROTEIN 1"/>
    <property type="match status" value="1"/>
</dbReference>
<dbReference type="Proteomes" id="UP000694557">
    <property type="component" value="Unassembled WGS sequence"/>
</dbReference>
<dbReference type="Ensembl" id="ENSOKIT00005107123.1">
    <property type="protein sequence ID" value="ENSOKIP00005099963.1"/>
    <property type="gene ID" value="ENSOKIG00005040592.1"/>
</dbReference>
<evidence type="ECO:0000256" key="3">
    <source>
        <dbReference type="ARBA" id="ARBA00029879"/>
    </source>
</evidence>
<dbReference type="GeneTree" id="ENSGT00390000002955"/>
<dbReference type="GO" id="GO:0000139">
    <property type="term" value="C:Golgi membrane"/>
    <property type="evidence" value="ECO:0007669"/>
    <property type="project" value="TreeGrafter"/>
</dbReference>
<dbReference type="GO" id="GO:0034066">
    <property type="term" value="C:Ric1-Rgp1 guanyl-nucleotide exchange factor complex"/>
    <property type="evidence" value="ECO:0007669"/>
    <property type="project" value="InterPro"/>
</dbReference>
<dbReference type="SUPFAM" id="SSF50978">
    <property type="entry name" value="WD40 repeat-like"/>
    <property type="match status" value="1"/>
</dbReference>
<feature type="region of interest" description="Disordered" evidence="4">
    <location>
        <begin position="437"/>
        <end position="479"/>
    </location>
</feature>
<evidence type="ECO:0000313" key="6">
    <source>
        <dbReference type="Ensembl" id="ENSOKIP00005099963.1"/>
    </source>
</evidence>
<name>A0A8C7KAG7_ONCKI</name>
<dbReference type="Pfam" id="PF07064">
    <property type="entry name" value="RIC1"/>
    <property type="match status" value="1"/>
</dbReference>
<feature type="compositionally biased region" description="Acidic residues" evidence="4">
    <location>
        <begin position="1366"/>
        <end position="1380"/>
    </location>
</feature>
<evidence type="ECO:0000256" key="4">
    <source>
        <dbReference type="SAM" id="MobiDB-lite"/>
    </source>
</evidence>
<dbReference type="InterPro" id="IPR040096">
    <property type="entry name" value="Ric1"/>
</dbReference>
<protein>
    <recommendedName>
        <fullName evidence="3">Protein RIC1 homolog</fullName>
    </recommendedName>
</protein>
<comment type="subcellular location">
    <subcellularLocation>
        <location evidence="1">Membrane</location>
    </subcellularLocation>
</comment>
<dbReference type="GO" id="GO:0005829">
    <property type="term" value="C:cytosol"/>
    <property type="evidence" value="ECO:0007669"/>
    <property type="project" value="TreeGrafter"/>
</dbReference>
<dbReference type="InterPro" id="IPR009771">
    <property type="entry name" value="RIC1_C"/>
</dbReference>
<sequence length="1386" mass="154474">MYFLTGWPRRLLCPLKSEEEPFHIHPNSQRFYFAVLSETQLSIWFSRPSVMIVSYIESVKAAAQFGFYQQAEWKPDDSMIAVAAANGYILMFDVVGGGEDKYLYEPVYPKGSPRVKVTPGYKEEQCAPALSLEMKRPIDLEAPITSIKSLQEDLLVSTADGYLHILHWDGVSNGRKAISLCTVPFSLDLQSARGGPSLDLEGLYIRDMEYCVTLDGFAVVLDDGRLGFISPVASRFTAEQLQGVWAADVTDGTCVAVNNKYRLMAFGCASGSVLVYMIDTTTGSMQLSHKLELTPKHFPDVWNKTGAVKLIRWSPDYSVAMVTWEYGGLSLWSVFGAHLICTLGEDFAYRSDGTKKDPIKISSMCWGAEGYHLWVITSREEAELVENMEGAPPPTQTKQAGILQFHLIKSALTVNPCTSNQEQVLLHGEDRLYLTCGDPTQVPSSSSDGPNTPHPHNLAHGLEGSPLHHRSAPSPNSISQGLSTLLGHKHWHVVQVQPHKLHSFRIQKFAAIDTAGQCIAVAGRRGFAHYSMSTRKWKLFGNITQEQNMTVTGGLAWWNDFVVVACYNFTDRQEELRLYLRSSNLDNAFASVTKLHSDTLLLNVFRDLIVLFRADCSIFLYSIERRPNPSACVELLQEVSMSRYIPHPALVVSVTLTSVRTETGIALKAPQQACMAESIMLNLAGQLIMLQRDRSGPQVREKEDQKKLLPFCPPVVLAQCVENVWTTCRSNKKKRHLLEALWLSCGEAGMKVWLPLFPRDHRKPHSFLSRRIMLPFHINIYPLAVLFEDALVLGASNETVTALALYKEGREPLEVTFPYCTVERTSQIYLHHILRQLLVRNLGEQALLLAQSCAALPYFPHVMELMVHVVLEEEATSREPIPDPLLPTVAKFITEFPLFLQTIVHCARKTEYALWNYLFAAVGNPKDLFEECLMAQDLDTAASYLIILQNMEVPAVSRQHATLLFNTALEQGKWDLCRHMIRFLKAIGSGEMETPPPTPTTQEPSSTGGFEFFRNRSISLSQSADGIAAGKFNLQKTFSMPSGSERWSKDSDCAENMYIDMMLWRHARHLLEQVRLKDLGCFSAQLGFELIGWLCRERTRVARLDDFVMALKCLHKDFLWPFPVIPACSTSSPFKDGHRKTGEGRLLKSQSADSLLNSDMDTALSHFLIGSATDLTETSSVVDGDWTMVDENFSALSLTQSELEHISMELANKGPHKSQVQLRYLLHVFMEAGCLEWCVVIGLILREATVIKQVVNFLDSPEVPPETVQSIRSGLLGVDRGETVAARVLGYKPFLNLIRPQLQKLIETAVEQVQPEAFQPGASNPNSKLTEPQPGCPRAEDSRGPAPLGLALPSEPSGGLVTEDGGAPEEQEEQAADEGAYDCTLS</sequence>
<dbReference type="InterPro" id="IPR036322">
    <property type="entry name" value="WD40_repeat_dom_sf"/>
</dbReference>
<dbReference type="PANTHER" id="PTHR22746:SF10">
    <property type="entry name" value="GUANINE NUCLEOTIDE EXCHANGE FACTOR SUBUNIT RIC1"/>
    <property type="match status" value="1"/>
</dbReference>
<dbReference type="Gene3D" id="2.130.10.10">
    <property type="entry name" value="YVTN repeat-like/Quinoprotein amine dehydrogenase"/>
    <property type="match status" value="1"/>
</dbReference>
<evidence type="ECO:0000313" key="7">
    <source>
        <dbReference type="Proteomes" id="UP000694557"/>
    </source>
</evidence>
<proteinExistence type="predicted"/>
<dbReference type="Pfam" id="PF25440">
    <property type="entry name" value="Beta-prop_RIC1_2nd"/>
    <property type="match status" value="1"/>
</dbReference>
<evidence type="ECO:0000259" key="5">
    <source>
        <dbReference type="Pfam" id="PF07064"/>
    </source>
</evidence>
<reference evidence="6" key="2">
    <citation type="submission" date="2025-09" db="UniProtKB">
        <authorList>
            <consortium name="Ensembl"/>
        </authorList>
    </citation>
    <scope>IDENTIFICATION</scope>
</reference>
<keyword evidence="2" id="KW-0472">Membrane</keyword>
<organism evidence="6 7">
    <name type="scientific">Oncorhynchus kisutch</name>
    <name type="common">Coho salmon</name>
    <name type="synonym">Salmo kisutch</name>
    <dbReference type="NCBI Taxonomy" id="8019"/>
    <lineage>
        <taxon>Eukaryota</taxon>
        <taxon>Metazoa</taxon>
        <taxon>Chordata</taxon>
        <taxon>Craniata</taxon>
        <taxon>Vertebrata</taxon>
        <taxon>Euteleostomi</taxon>
        <taxon>Actinopterygii</taxon>
        <taxon>Neopterygii</taxon>
        <taxon>Teleostei</taxon>
        <taxon>Protacanthopterygii</taxon>
        <taxon>Salmoniformes</taxon>
        <taxon>Salmonidae</taxon>
        <taxon>Salmoninae</taxon>
        <taxon>Oncorhynchus</taxon>
    </lineage>
</organism>
<feature type="compositionally biased region" description="Polar residues" evidence="4">
    <location>
        <begin position="441"/>
        <end position="450"/>
    </location>
</feature>
<dbReference type="InterPro" id="IPR015943">
    <property type="entry name" value="WD40/YVTN_repeat-like_dom_sf"/>
</dbReference>